<dbReference type="EMBL" id="MU004298">
    <property type="protein sequence ID" value="KAF2660648.1"/>
    <property type="molecule type" value="Genomic_DNA"/>
</dbReference>
<reference evidence="2" key="1">
    <citation type="journal article" date="2020" name="Stud. Mycol.">
        <title>101 Dothideomycetes genomes: a test case for predicting lifestyles and emergence of pathogens.</title>
        <authorList>
            <person name="Haridas S."/>
            <person name="Albert R."/>
            <person name="Binder M."/>
            <person name="Bloem J."/>
            <person name="Labutti K."/>
            <person name="Salamov A."/>
            <person name="Andreopoulos B."/>
            <person name="Baker S."/>
            <person name="Barry K."/>
            <person name="Bills G."/>
            <person name="Bluhm B."/>
            <person name="Cannon C."/>
            <person name="Castanera R."/>
            <person name="Culley D."/>
            <person name="Daum C."/>
            <person name="Ezra D."/>
            <person name="Gonzalez J."/>
            <person name="Henrissat B."/>
            <person name="Kuo A."/>
            <person name="Liang C."/>
            <person name="Lipzen A."/>
            <person name="Lutzoni F."/>
            <person name="Magnuson J."/>
            <person name="Mondo S."/>
            <person name="Nolan M."/>
            <person name="Ohm R."/>
            <person name="Pangilinan J."/>
            <person name="Park H.-J."/>
            <person name="Ramirez L."/>
            <person name="Alfaro M."/>
            <person name="Sun H."/>
            <person name="Tritt A."/>
            <person name="Yoshinaga Y."/>
            <person name="Zwiers L.-H."/>
            <person name="Turgeon B."/>
            <person name="Goodwin S."/>
            <person name="Spatafora J."/>
            <person name="Crous P."/>
            <person name="Grigoriev I."/>
        </authorList>
    </citation>
    <scope>NUCLEOTIDE SEQUENCE</scope>
    <source>
        <strain evidence="2">CBS 122681</strain>
    </source>
</reference>
<accession>A0A6A6TP18</accession>
<protein>
    <submittedName>
        <fullName evidence="2">Uncharacterized protein</fullName>
    </submittedName>
</protein>
<organism evidence="2 3">
    <name type="scientific">Lophiostoma macrostomum CBS 122681</name>
    <dbReference type="NCBI Taxonomy" id="1314788"/>
    <lineage>
        <taxon>Eukaryota</taxon>
        <taxon>Fungi</taxon>
        <taxon>Dikarya</taxon>
        <taxon>Ascomycota</taxon>
        <taxon>Pezizomycotina</taxon>
        <taxon>Dothideomycetes</taxon>
        <taxon>Pleosporomycetidae</taxon>
        <taxon>Pleosporales</taxon>
        <taxon>Lophiostomataceae</taxon>
        <taxon>Lophiostoma</taxon>
    </lineage>
</organism>
<dbReference type="Proteomes" id="UP000799324">
    <property type="component" value="Unassembled WGS sequence"/>
</dbReference>
<keyword evidence="1" id="KW-0732">Signal</keyword>
<dbReference type="AlphaFoldDB" id="A0A6A6TP18"/>
<gene>
    <name evidence="2" type="ORF">K491DRAFT_711551</name>
</gene>
<name>A0A6A6TP18_9PLEO</name>
<dbReference type="OrthoDB" id="3772259at2759"/>
<feature type="chain" id="PRO_5025354362" evidence="1">
    <location>
        <begin position="20"/>
        <end position="50"/>
    </location>
</feature>
<keyword evidence="3" id="KW-1185">Reference proteome</keyword>
<sequence>MKFTTVVAAFLSMAAFGIAAPTPIAEDVVERANHGMCVSGSAGEVTQIAC</sequence>
<feature type="signal peptide" evidence="1">
    <location>
        <begin position="1"/>
        <end position="19"/>
    </location>
</feature>
<evidence type="ECO:0000313" key="2">
    <source>
        <dbReference type="EMBL" id="KAF2660648.1"/>
    </source>
</evidence>
<evidence type="ECO:0000313" key="3">
    <source>
        <dbReference type="Proteomes" id="UP000799324"/>
    </source>
</evidence>
<proteinExistence type="predicted"/>
<evidence type="ECO:0000256" key="1">
    <source>
        <dbReference type="SAM" id="SignalP"/>
    </source>
</evidence>